<protein>
    <submittedName>
        <fullName evidence="4">Uncharacterized protein</fullName>
    </submittedName>
</protein>
<gene>
    <name evidence="4" type="ORF">MGAL_10B068772</name>
</gene>
<keyword evidence="3" id="KW-0040">ANK repeat</keyword>
<keyword evidence="1" id="KW-0677">Repeat</keyword>
<dbReference type="Gene3D" id="1.25.40.20">
    <property type="entry name" value="Ankyrin repeat-containing domain"/>
    <property type="match status" value="1"/>
</dbReference>
<dbReference type="InterPro" id="IPR047150">
    <property type="entry name" value="SGT"/>
</dbReference>
<dbReference type="InterPro" id="IPR011990">
    <property type="entry name" value="TPR-like_helical_dom_sf"/>
</dbReference>
<evidence type="ECO:0000313" key="4">
    <source>
        <dbReference type="EMBL" id="VDI43181.1"/>
    </source>
</evidence>
<keyword evidence="2" id="KW-0802">TPR repeat</keyword>
<organism evidence="4 5">
    <name type="scientific">Mytilus galloprovincialis</name>
    <name type="common">Mediterranean mussel</name>
    <dbReference type="NCBI Taxonomy" id="29158"/>
    <lineage>
        <taxon>Eukaryota</taxon>
        <taxon>Metazoa</taxon>
        <taxon>Spiralia</taxon>
        <taxon>Lophotrochozoa</taxon>
        <taxon>Mollusca</taxon>
        <taxon>Bivalvia</taxon>
        <taxon>Autobranchia</taxon>
        <taxon>Pteriomorphia</taxon>
        <taxon>Mytilida</taxon>
        <taxon>Mytiloidea</taxon>
        <taxon>Mytilidae</taxon>
        <taxon>Mytilinae</taxon>
        <taxon>Mytilus</taxon>
    </lineage>
</organism>
<evidence type="ECO:0000256" key="1">
    <source>
        <dbReference type="ARBA" id="ARBA00022737"/>
    </source>
</evidence>
<dbReference type="GO" id="GO:0016020">
    <property type="term" value="C:membrane"/>
    <property type="evidence" value="ECO:0007669"/>
    <property type="project" value="TreeGrafter"/>
</dbReference>
<dbReference type="PANTHER" id="PTHR45831">
    <property type="entry name" value="LD24721P"/>
    <property type="match status" value="1"/>
</dbReference>
<dbReference type="EMBL" id="UYJE01006115">
    <property type="protein sequence ID" value="VDI43181.1"/>
    <property type="molecule type" value="Genomic_DNA"/>
</dbReference>
<dbReference type="InterPro" id="IPR019734">
    <property type="entry name" value="TPR_rpt"/>
</dbReference>
<reference evidence="4" key="1">
    <citation type="submission" date="2018-11" db="EMBL/GenBank/DDBJ databases">
        <authorList>
            <person name="Alioto T."/>
            <person name="Alioto T."/>
        </authorList>
    </citation>
    <scope>NUCLEOTIDE SEQUENCE</scope>
</reference>
<accession>A0A8B6F2H4</accession>
<proteinExistence type="predicted"/>
<dbReference type="InterPro" id="IPR036770">
    <property type="entry name" value="Ankyrin_rpt-contain_sf"/>
</dbReference>
<evidence type="ECO:0000313" key="5">
    <source>
        <dbReference type="Proteomes" id="UP000596742"/>
    </source>
</evidence>
<dbReference type="AlphaFoldDB" id="A0A8B6F2H4"/>
<dbReference type="GO" id="GO:0006620">
    <property type="term" value="P:post-translational protein targeting to endoplasmic reticulum membrane"/>
    <property type="evidence" value="ECO:0007669"/>
    <property type="project" value="TreeGrafter"/>
</dbReference>
<dbReference type="SUPFAM" id="SSF48452">
    <property type="entry name" value="TPR-like"/>
    <property type="match status" value="2"/>
</dbReference>
<dbReference type="Proteomes" id="UP000596742">
    <property type="component" value="Unassembled WGS sequence"/>
</dbReference>
<sequence>MNVKLNGDTALHVLVKDSKVRKTTIGETIIGLLVNHGCGLNIKDSAGKTVIEYTSKSDQVFSLLQNASSSSKGSGISANITRIRKIGKDALQAGNLDKALEIYTKGIKDCSDEGDLKNEAIMYTNRATVYTKLNQHELALKDAESAILADSSWHKAHWRKGKELYLLKKYDEAFETFLNGFEVFKLVCGDTDSVDLIIGAVIAFPNIPDNLKATRYEKLLNTSLVQFWPDVLNRLSKESEWKVISYLILGMSTEVPSDHTGYGAAYSIDTSKMHLSTVFKFIEENKTDELVSNWLTPTLMVLLFKHEHFLNFKNDAKDYCIHAAVKYALITGDVRLLEQMPVQGTPFVNKYLNGNNESPYHVITKNGFTQDCQLMKKVVIILTEKNFTASCRDNEHCLPIYNLEEHQFDELHEDLRKISGSGESGLKIQNQLLEQIRKEILQKDYITALQSCFSALLTFDKNDMQRHNKELSSVMRNMSECHLNLRNVEAALRSASDSVNHNPTCDKAHYMLGDVLFFNENFQPALDSYINSLVLLGNSLTFPTSNISRIVEILKKICLVFLRLNDKDASTDIQSLIPFPIGFDIWVYVLHSFILERDLEAAKYIANFMRNLDAIHIQLDIDLKPLCGMELLAKFPECMYFIAYLIRCGCQYTNLSTQQDDTFINAVVRMTFFTGIPNVLIDVCNHLQTGENSSITDYKGNSGLHVAAAQKIEKHKIGRHDVIEILVKTNINPHLKNNDGKLAIDLLHKDDKRSKKVLEKHMTKMTAFKDEQDHHGRANSPATQLKSAAALNQKLQTENQIPKREEQNNEVEDKCKPCQDTFNKCKTIILEDPSLAFKDLIRLIRSKHRSPRHKQIEKESV</sequence>
<comment type="caution">
    <text evidence="4">The sequence shown here is derived from an EMBL/GenBank/DDBJ whole genome shotgun (WGS) entry which is preliminary data.</text>
</comment>
<dbReference type="Gene3D" id="1.25.40.10">
    <property type="entry name" value="Tetratricopeptide repeat domain"/>
    <property type="match status" value="2"/>
</dbReference>
<dbReference type="SMART" id="SM00028">
    <property type="entry name" value="TPR"/>
    <property type="match status" value="5"/>
</dbReference>
<name>A0A8B6F2H4_MYTGA</name>
<dbReference type="PANTHER" id="PTHR45831:SF2">
    <property type="entry name" value="LD24721P"/>
    <property type="match status" value="1"/>
</dbReference>
<evidence type="ECO:0000256" key="3">
    <source>
        <dbReference type="PROSITE-ProRule" id="PRU00023"/>
    </source>
</evidence>
<dbReference type="GO" id="GO:0072380">
    <property type="term" value="C:TRC complex"/>
    <property type="evidence" value="ECO:0007669"/>
    <property type="project" value="TreeGrafter"/>
</dbReference>
<evidence type="ECO:0000256" key="2">
    <source>
        <dbReference type="ARBA" id="ARBA00022803"/>
    </source>
</evidence>
<dbReference type="OrthoDB" id="6161681at2759"/>
<dbReference type="PROSITE" id="PS50088">
    <property type="entry name" value="ANK_REPEAT"/>
    <property type="match status" value="1"/>
</dbReference>
<dbReference type="GO" id="GO:0060090">
    <property type="term" value="F:molecular adaptor activity"/>
    <property type="evidence" value="ECO:0007669"/>
    <property type="project" value="TreeGrafter"/>
</dbReference>
<dbReference type="SUPFAM" id="SSF48403">
    <property type="entry name" value="Ankyrin repeat"/>
    <property type="match status" value="2"/>
</dbReference>
<keyword evidence="5" id="KW-1185">Reference proteome</keyword>
<dbReference type="InterPro" id="IPR002110">
    <property type="entry name" value="Ankyrin_rpt"/>
</dbReference>
<dbReference type="SMART" id="SM00248">
    <property type="entry name" value="ANK"/>
    <property type="match status" value="3"/>
</dbReference>
<feature type="repeat" description="ANK" evidence="3">
    <location>
        <begin position="6"/>
        <end position="45"/>
    </location>
</feature>